<evidence type="ECO:0000256" key="7">
    <source>
        <dbReference type="ARBA" id="ARBA00023172"/>
    </source>
</evidence>
<dbReference type="STRING" id="1150600.ADIARSV_3872"/>
<evidence type="ECO:0000259" key="11">
    <source>
        <dbReference type="PROSITE" id="PS51900"/>
    </source>
</evidence>
<evidence type="ECO:0000256" key="2">
    <source>
        <dbReference type="ARBA" id="ARBA00022490"/>
    </source>
</evidence>
<evidence type="ECO:0000256" key="5">
    <source>
        <dbReference type="ARBA" id="ARBA00022908"/>
    </source>
</evidence>
<reference evidence="12 13" key="1">
    <citation type="journal article" date="2013" name="Genome Announc.">
        <title>Draft Genome Sequence of Arcticibacter svalbardensis Strain MN12-7T, a Member of the Family Sphingobacteriaceae Isolated from an Arctic Soil Sample.</title>
        <authorList>
            <person name="Shivaji S."/>
            <person name="Ara S."/>
            <person name="Prasad S."/>
            <person name="Manasa B.P."/>
            <person name="Begum Z."/>
            <person name="Singh A."/>
            <person name="Kumar Pinnaka A."/>
        </authorList>
    </citation>
    <scope>NUCLEOTIDE SEQUENCE [LARGE SCALE GENOMIC DNA]</scope>
    <source>
        <strain evidence="12 13">MN12-7</strain>
    </source>
</reference>
<dbReference type="InterPro" id="IPR011010">
    <property type="entry name" value="DNA_brk_join_enz"/>
</dbReference>
<keyword evidence="2" id="KW-0963">Cytoplasm</keyword>
<accession>R9GVK8</accession>
<dbReference type="Pfam" id="PF02899">
    <property type="entry name" value="Phage_int_SAM_1"/>
    <property type="match status" value="1"/>
</dbReference>
<dbReference type="PATRIC" id="fig|1150600.3.peg.3839"/>
<evidence type="ECO:0000259" key="10">
    <source>
        <dbReference type="PROSITE" id="PS51898"/>
    </source>
</evidence>
<dbReference type="InterPro" id="IPR044068">
    <property type="entry name" value="CB"/>
</dbReference>
<dbReference type="GO" id="GO:0015074">
    <property type="term" value="P:DNA integration"/>
    <property type="evidence" value="ECO:0007669"/>
    <property type="project" value="UniProtKB-KW"/>
</dbReference>
<evidence type="ECO:0000313" key="13">
    <source>
        <dbReference type="Proteomes" id="UP000014174"/>
    </source>
</evidence>
<dbReference type="InterPro" id="IPR010998">
    <property type="entry name" value="Integrase_recombinase_N"/>
</dbReference>
<evidence type="ECO:0000256" key="4">
    <source>
        <dbReference type="ARBA" id="ARBA00022829"/>
    </source>
</evidence>
<name>R9GVK8_9SPHI</name>
<dbReference type="eggNOG" id="COG4974">
    <property type="taxonomic scope" value="Bacteria"/>
</dbReference>
<comment type="caution">
    <text evidence="12">The sequence shown here is derived from an EMBL/GenBank/DDBJ whole genome shotgun (WGS) entry which is preliminary data.</text>
</comment>
<dbReference type="GO" id="GO:0005737">
    <property type="term" value="C:cytoplasm"/>
    <property type="evidence" value="ECO:0007669"/>
    <property type="project" value="UniProtKB-SubCell"/>
</dbReference>
<gene>
    <name evidence="12" type="ORF">ADIARSV_3872</name>
</gene>
<evidence type="ECO:0000256" key="9">
    <source>
        <dbReference type="PROSITE-ProRule" id="PRU01248"/>
    </source>
</evidence>
<comment type="subcellular location">
    <subcellularLocation>
        <location evidence="1">Cytoplasm</location>
    </subcellularLocation>
</comment>
<evidence type="ECO:0000256" key="3">
    <source>
        <dbReference type="ARBA" id="ARBA00022618"/>
    </source>
</evidence>
<evidence type="ECO:0000313" key="12">
    <source>
        <dbReference type="EMBL" id="EOR92974.1"/>
    </source>
</evidence>
<keyword evidence="5" id="KW-0229">DNA integration</keyword>
<dbReference type="GO" id="GO:0006310">
    <property type="term" value="P:DNA recombination"/>
    <property type="evidence" value="ECO:0007669"/>
    <property type="project" value="UniProtKB-KW"/>
</dbReference>
<dbReference type="PANTHER" id="PTHR30349:SF77">
    <property type="entry name" value="TYROSINE RECOMBINASE XERC"/>
    <property type="match status" value="1"/>
</dbReference>
<dbReference type="GO" id="GO:0003677">
    <property type="term" value="F:DNA binding"/>
    <property type="evidence" value="ECO:0007669"/>
    <property type="project" value="UniProtKB-UniRule"/>
</dbReference>
<feature type="domain" description="Tyr recombinase" evidence="10">
    <location>
        <begin position="75"/>
        <end position="259"/>
    </location>
</feature>
<keyword evidence="13" id="KW-1185">Reference proteome</keyword>
<evidence type="ECO:0000256" key="6">
    <source>
        <dbReference type="ARBA" id="ARBA00023125"/>
    </source>
</evidence>
<dbReference type="Proteomes" id="UP000014174">
    <property type="component" value="Unassembled WGS sequence"/>
</dbReference>
<protein>
    <submittedName>
        <fullName evidence="12">Integrase, site-specific recombinase</fullName>
    </submittedName>
</protein>
<keyword evidence="6 9" id="KW-0238">DNA-binding</keyword>
<keyword evidence="8" id="KW-0131">Cell cycle</keyword>
<keyword evidence="7" id="KW-0233">DNA recombination</keyword>
<dbReference type="EMBL" id="AQPN01000139">
    <property type="protein sequence ID" value="EOR92974.1"/>
    <property type="molecule type" value="Genomic_DNA"/>
</dbReference>
<keyword evidence="4" id="KW-0159">Chromosome partition</keyword>
<organism evidence="12 13">
    <name type="scientific">Arcticibacter svalbardensis MN12-7</name>
    <dbReference type="NCBI Taxonomy" id="1150600"/>
    <lineage>
        <taxon>Bacteria</taxon>
        <taxon>Pseudomonadati</taxon>
        <taxon>Bacteroidota</taxon>
        <taxon>Sphingobacteriia</taxon>
        <taxon>Sphingobacteriales</taxon>
        <taxon>Sphingobacteriaceae</taxon>
        <taxon>Arcticibacter</taxon>
    </lineage>
</organism>
<evidence type="ECO:0000256" key="1">
    <source>
        <dbReference type="ARBA" id="ARBA00004496"/>
    </source>
</evidence>
<sequence>MNQFKAFLSVRQLEFDTVNYQDVREWLVTLLQLCGPRTINRKLSSLRAFYKFLNREGLIENNPLLQIKTLKMPKRLPDYLEQDDLNILLDSNTYFSNDFQGLRNKLIIELLFGTGIRLSELLSLNENDINLYEENVLINGKRNKQRLVPLNKSLIELIKQYIREKHTQGFDCNLSVLILTDKGEAAYSGLIYRIVKKHLAYITTRDKKSPHVLRHSFATNLLNNGADLNSIKELLGHSSLASTEVYTHNTVERLKLIYKQAHPKA</sequence>
<dbReference type="GO" id="GO:0007059">
    <property type="term" value="P:chromosome segregation"/>
    <property type="evidence" value="ECO:0007669"/>
    <property type="project" value="UniProtKB-KW"/>
</dbReference>
<dbReference type="InterPro" id="IPR050090">
    <property type="entry name" value="Tyrosine_recombinase_XerCD"/>
</dbReference>
<evidence type="ECO:0000256" key="8">
    <source>
        <dbReference type="ARBA" id="ARBA00023306"/>
    </source>
</evidence>
<dbReference type="PROSITE" id="PS51900">
    <property type="entry name" value="CB"/>
    <property type="match status" value="1"/>
</dbReference>
<dbReference type="InterPro" id="IPR013762">
    <property type="entry name" value="Integrase-like_cat_sf"/>
</dbReference>
<dbReference type="PROSITE" id="PS51898">
    <property type="entry name" value="TYR_RECOMBINASE"/>
    <property type="match status" value="1"/>
</dbReference>
<keyword evidence="3" id="KW-0132">Cell division</keyword>
<dbReference type="Gene3D" id="1.10.150.130">
    <property type="match status" value="1"/>
</dbReference>
<dbReference type="SUPFAM" id="SSF56349">
    <property type="entry name" value="DNA breaking-rejoining enzymes"/>
    <property type="match status" value="1"/>
</dbReference>
<dbReference type="Gene3D" id="1.10.443.10">
    <property type="entry name" value="Intergrase catalytic core"/>
    <property type="match status" value="1"/>
</dbReference>
<proteinExistence type="predicted"/>
<dbReference type="InterPro" id="IPR002104">
    <property type="entry name" value="Integrase_catalytic"/>
</dbReference>
<dbReference type="PANTHER" id="PTHR30349">
    <property type="entry name" value="PHAGE INTEGRASE-RELATED"/>
    <property type="match status" value="1"/>
</dbReference>
<dbReference type="AlphaFoldDB" id="R9GVK8"/>
<dbReference type="GO" id="GO:0051301">
    <property type="term" value="P:cell division"/>
    <property type="evidence" value="ECO:0007669"/>
    <property type="project" value="UniProtKB-KW"/>
</dbReference>
<feature type="domain" description="Core-binding (CB)" evidence="11">
    <location>
        <begin position="1"/>
        <end position="54"/>
    </location>
</feature>
<dbReference type="InterPro" id="IPR004107">
    <property type="entry name" value="Integrase_SAM-like_N"/>
</dbReference>
<dbReference type="Pfam" id="PF00589">
    <property type="entry name" value="Phage_integrase"/>
    <property type="match status" value="1"/>
</dbReference>